<evidence type="ECO:0000313" key="1">
    <source>
        <dbReference type="EMBL" id="SHO53753.1"/>
    </source>
</evidence>
<sequence length="51" mass="6075">MEKNDRHSIIATVKFCNYRWHTKDIADSKVSIFNLGLRLTLLLYIRNKKPI</sequence>
<accession>A0A1M7YM59</accession>
<name>A0A1M7YM59_9BACT</name>
<dbReference type="Proteomes" id="UP000184603">
    <property type="component" value="Unassembled WGS sequence"/>
</dbReference>
<dbReference type="EMBL" id="FRFE01000073">
    <property type="protein sequence ID" value="SHO53753.1"/>
    <property type="molecule type" value="Genomic_DNA"/>
</dbReference>
<gene>
    <name evidence="1" type="ORF">SAMN02745220_05283</name>
</gene>
<organism evidence="1 2">
    <name type="scientific">Desulfopila aestuarii DSM 18488</name>
    <dbReference type="NCBI Taxonomy" id="1121416"/>
    <lineage>
        <taxon>Bacteria</taxon>
        <taxon>Pseudomonadati</taxon>
        <taxon>Thermodesulfobacteriota</taxon>
        <taxon>Desulfobulbia</taxon>
        <taxon>Desulfobulbales</taxon>
        <taxon>Desulfocapsaceae</taxon>
        <taxon>Desulfopila</taxon>
    </lineage>
</organism>
<proteinExistence type="predicted"/>
<dbReference type="STRING" id="1121416.SAMN02745220_05283"/>
<evidence type="ECO:0000313" key="2">
    <source>
        <dbReference type="Proteomes" id="UP000184603"/>
    </source>
</evidence>
<keyword evidence="2" id="KW-1185">Reference proteome</keyword>
<protein>
    <submittedName>
        <fullName evidence="1">Uncharacterized protein</fullName>
    </submittedName>
</protein>
<dbReference type="AlphaFoldDB" id="A0A1M7YM59"/>
<reference evidence="1 2" key="1">
    <citation type="submission" date="2016-12" db="EMBL/GenBank/DDBJ databases">
        <authorList>
            <person name="Song W.-J."/>
            <person name="Kurnit D.M."/>
        </authorList>
    </citation>
    <scope>NUCLEOTIDE SEQUENCE [LARGE SCALE GENOMIC DNA]</scope>
    <source>
        <strain evidence="1 2">DSM 18488</strain>
    </source>
</reference>